<evidence type="ECO:0000313" key="4">
    <source>
        <dbReference type="Proteomes" id="UP001174908"/>
    </source>
</evidence>
<dbReference type="PIRSF" id="PIRSF017082">
    <property type="entry name" value="YflP"/>
    <property type="match status" value="1"/>
</dbReference>
<name>A0ABT7NGN2_9BURK</name>
<feature type="signal peptide" evidence="2">
    <location>
        <begin position="1"/>
        <end position="30"/>
    </location>
</feature>
<sequence length="328" mass="33692">MAHSRRFYSTALALTLTLAGGLFSTNAVQAQEWPARPIKLIVPYAAGGPTDAIARLLATKVGAALGQPVVVDNRAGAGGTIGVDATAKAPADGYTLALVAPGPLAGMPNLMKAPYALGDLQYLTLVAKIPSVVVVNKKSGIDSLEALVKKAKAEPGKLSYSSAGPGTTPHIGMEIFDDQAGVSMLHVTYKGAAPAITGLLGGEVDVAMVDMLPVLAHINSGSLKALAVAATARVPQLPDVPTTAEKGLPGVLMETTYGIVAPKGIPAPIATKVREAFVAAVEAPETKQQFLQQGALPVTSTGAAYQQLMQAESDKWKSIIVKAKITMQ</sequence>
<dbReference type="Gene3D" id="3.40.190.150">
    <property type="entry name" value="Bordetella uptake gene, domain 1"/>
    <property type="match status" value="1"/>
</dbReference>
<dbReference type="EMBL" id="JASZYV010000006">
    <property type="protein sequence ID" value="MDM0047115.1"/>
    <property type="molecule type" value="Genomic_DNA"/>
</dbReference>
<gene>
    <name evidence="3" type="ORF">QTH91_21665</name>
</gene>
<feature type="chain" id="PRO_5045841337" evidence="2">
    <location>
        <begin position="31"/>
        <end position="328"/>
    </location>
</feature>
<evidence type="ECO:0000313" key="3">
    <source>
        <dbReference type="EMBL" id="MDM0047115.1"/>
    </source>
</evidence>
<dbReference type="SUPFAM" id="SSF53850">
    <property type="entry name" value="Periplasmic binding protein-like II"/>
    <property type="match status" value="1"/>
</dbReference>
<comment type="similarity">
    <text evidence="1">Belongs to the UPF0065 (bug) family.</text>
</comment>
<keyword evidence="2" id="KW-0732">Signal</keyword>
<dbReference type="Proteomes" id="UP001174908">
    <property type="component" value="Unassembled WGS sequence"/>
</dbReference>
<dbReference type="RefSeq" id="WP_286662235.1">
    <property type="nucleotide sequence ID" value="NZ_JASZYV010000006.1"/>
</dbReference>
<proteinExistence type="inferred from homology"/>
<dbReference type="InterPro" id="IPR005064">
    <property type="entry name" value="BUG"/>
</dbReference>
<dbReference type="PANTHER" id="PTHR42928:SF5">
    <property type="entry name" value="BLR1237 PROTEIN"/>
    <property type="match status" value="1"/>
</dbReference>
<reference evidence="3" key="1">
    <citation type="submission" date="2023-06" db="EMBL/GenBank/DDBJ databases">
        <authorList>
            <person name="Jiang Y."/>
            <person name="Liu Q."/>
        </authorList>
    </citation>
    <scope>NUCLEOTIDE SEQUENCE</scope>
    <source>
        <strain evidence="3">CGMCC 1.12089</strain>
    </source>
</reference>
<keyword evidence="4" id="KW-1185">Reference proteome</keyword>
<dbReference type="Gene3D" id="3.40.190.10">
    <property type="entry name" value="Periplasmic binding protein-like II"/>
    <property type="match status" value="1"/>
</dbReference>
<accession>A0ABT7NGN2</accession>
<comment type="caution">
    <text evidence="3">The sequence shown here is derived from an EMBL/GenBank/DDBJ whole genome shotgun (WGS) entry which is preliminary data.</text>
</comment>
<organism evidence="3 4">
    <name type="scientific">Variovorax dokdonensis</name>
    <dbReference type="NCBI Taxonomy" id="344883"/>
    <lineage>
        <taxon>Bacteria</taxon>
        <taxon>Pseudomonadati</taxon>
        <taxon>Pseudomonadota</taxon>
        <taxon>Betaproteobacteria</taxon>
        <taxon>Burkholderiales</taxon>
        <taxon>Comamonadaceae</taxon>
        <taxon>Variovorax</taxon>
    </lineage>
</organism>
<evidence type="ECO:0000256" key="2">
    <source>
        <dbReference type="SAM" id="SignalP"/>
    </source>
</evidence>
<dbReference type="PANTHER" id="PTHR42928">
    <property type="entry name" value="TRICARBOXYLATE-BINDING PROTEIN"/>
    <property type="match status" value="1"/>
</dbReference>
<dbReference type="InterPro" id="IPR042100">
    <property type="entry name" value="Bug_dom1"/>
</dbReference>
<dbReference type="CDD" id="cd07012">
    <property type="entry name" value="PBP2_Bug_TTT"/>
    <property type="match status" value="1"/>
</dbReference>
<evidence type="ECO:0000256" key="1">
    <source>
        <dbReference type="ARBA" id="ARBA00006987"/>
    </source>
</evidence>
<protein>
    <submittedName>
        <fullName evidence="3">Tripartite tricarboxylate transporter substrate binding protein</fullName>
    </submittedName>
</protein>
<dbReference type="Pfam" id="PF03401">
    <property type="entry name" value="TctC"/>
    <property type="match status" value="1"/>
</dbReference>